<evidence type="ECO:0000256" key="2">
    <source>
        <dbReference type="ARBA" id="ARBA00022833"/>
    </source>
</evidence>
<feature type="binding site" evidence="4">
    <location>
        <position position="126"/>
    </location>
    <ligand>
        <name>Zn(2+)</name>
        <dbReference type="ChEBI" id="CHEBI:29105"/>
    </ligand>
</feature>
<evidence type="ECO:0000313" key="5">
    <source>
        <dbReference type="EMBL" id="GAQ83227.1"/>
    </source>
</evidence>
<evidence type="ECO:0000313" key="6">
    <source>
        <dbReference type="Proteomes" id="UP000054558"/>
    </source>
</evidence>
<dbReference type="PANTHER" id="PTHR10122:SF0">
    <property type="entry name" value="CYTOCHROME C OXIDASE SUBUNIT 5B, ISOFORM A-RELATED"/>
    <property type="match status" value="1"/>
</dbReference>
<feature type="binding site" evidence="4">
    <location>
        <position position="153"/>
    </location>
    <ligand>
        <name>Zn(2+)</name>
        <dbReference type="ChEBI" id="CHEBI:29105"/>
    </ligand>
</feature>
<dbReference type="EMBL" id="DF237089">
    <property type="protein sequence ID" value="GAQ83227.1"/>
    <property type="molecule type" value="Genomic_DNA"/>
</dbReference>
<dbReference type="Proteomes" id="UP000054558">
    <property type="component" value="Unassembled WGS sequence"/>
</dbReference>
<dbReference type="FunFam" id="2.60.11.10:FF:000002">
    <property type="entry name" value="Cytochrome c oxidase subunit Vb"/>
    <property type="match status" value="1"/>
</dbReference>
<evidence type="ECO:0000256" key="4">
    <source>
        <dbReference type="PIRSR" id="PIRSR602124-2"/>
    </source>
</evidence>
<dbReference type="Pfam" id="PF01215">
    <property type="entry name" value="COX5B"/>
    <property type="match status" value="1"/>
</dbReference>
<dbReference type="PANTHER" id="PTHR10122">
    <property type="entry name" value="CYTOCHROME C OXIDASE SUBUNIT 5B, MITOCHONDRIAL"/>
    <property type="match status" value="1"/>
</dbReference>
<dbReference type="SUPFAM" id="SSF57802">
    <property type="entry name" value="Rubredoxin-like"/>
    <property type="match status" value="1"/>
</dbReference>
<reference evidence="5 6" key="1">
    <citation type="journal article" date="2014" name="Nat. Commun.">
        <title>Klebsormidium flaccidum genome reveals primary factors for plant terrestrial adaptation.</title>
        <authorList>
            <person name="Hori K."/>
            <person name="Maruyama F."/>
            <person name="Fujisawa T."/>
            <person name="Togashi T."/>
            <person name="Yamamoto N."/>
            <person name="Seo M."/>
            <person name="Sato S."/>
            <person name="Yamada T."/>
            <person name="Mori H."/>
            <person name="Tajima N."/>
            <person name="Moriyama T."/>
            <person name="Ikeuchi M."/>
            <person name="Watanabe M."/>
            <person name="Wada H."/>
            <person name="Kobayashi K."/>
            <person name="Saito M."/>
            <person name="Masuda T."/>
            <person name="Sasaki-Sekimoto Y."/>
            <person name="Mashiguchi K."/>
            <person name="Awai K."/>
            <person name="Shimojima M."/>
            <person name="Masuda S."/>
            <person name="Iwai M."/>
            <person name="Nobusawa T."/>
            <person name="Narise T."/>
            <person name="Kondo S."/>
            <person name="Saito H."/>
            <person name="Sato R."/>
            <person name="Murakawa M."/>
            <person name="Ihara Y."/>
            <person name="Oshima-Yamada Y."/>
            <person name="Ohtaka K."/>
            <person name="Satoh M."/>
            <person name="Sonobe K."/>
            <person name="Ishii M."/>
            <person name="Ohtani R."/>
            <person name="Kanamori-Sato M."/>
            <person name="Honoki R."/>
            <person name="Miyazaki D."/>
            <person name="Mochizuki H."/>
            <person name="Umetsu J."/>
            <person name="Higashi K."/>
            <person name="Shibata D."/>
            <person name="Kamiya Y."/>
            <person name="Sato N."/>
            <person name="Nakamura Y."/>
            <person name="Tabata S."/>
            <person name="Ida S."/>
            <person name="Kurokawa K."/>
            <person name="Ohta H."/>
        </authorList>
    </citation>
    <scope>NUCLEOTIDE SEQUENCE [LARGE SCALE GENOMIC DNA]</scope>
    <source>
        <strain evidence="5 6">NIES-2285</strain>
    </source>
</reference>
<keyword evidence="2 4" id="KW-0862">Zinc</keyword>
<feature type="binding site" evidence="4">
    <location>
        <position position="135"/>
    </location>
    <ligand>
        <name>Zn(2+)</name>
        <dbReference type="ChEBI" id="CHEBI:29105"/>
    </ligand>
</feature>
<dbReference type="GO" id="GO:0006123">
    <property type="term" value="P:mitochondrial electron transport, cytochrome c to oxygen"/>
    <property type="evidence" value="ECO:0000318"/>
    <property type="project" value="GO_Central"/>
</dbReference>
<comment type="similarity">
    <text evidence="3">Belongs to the cytochrome c oxidase subunit 5B (TC 3.D.4.11) family.</text>
</comment>
<dbReference type="OrthoDB" id="10249250at2759"/>
<organism evidence="5 6">
    <name type="scientific">Klebsormidium nitens</name>
    <name type="common">Green alga</name>
    <name type="synonym">Ulothrix nitens</name>
    <dbReference type="NCBI Taxonomy" id="105231"/>
    <lineage>
        <taxon>Eukaryota</taxon>
        <taxon>Viridiplantae</taxon>
        <taxon>Streptophyta</taxon>
        <taxon>Klebsormidiophyceae</taxon>
        <taxon>Klebsormidiales</taxon>
        <taxon>Klebsormidiaceae</taxon>
        <taxon>Klebsormidium</taxon>
    </lineage>
</organism>
<dbReference type="Gene3D" id="2.60.11.10">
    <property type="entry name" value="Cytochrome c oxidase, subunit Vb"/>
    <property type="match status" value="1"/>
</dbReference>
<sequence>MLRNILQNGAVQNALRQNVSVVASNGANLVQHRIATNSVVLESGLKCAVAEYGFASRGFTAWHGPLLADDKIVESLGNATGLEREELEAEMEGKSRFETAPPTGPFGTKEAPAIVESHFDERIVGCPGGVGDDEHDVLWFHLKKDETFECPVCTQVFQLKVIGPGGPPDGHH</sequence>
<feature type="binding site" evidence="4">
    <location>
        <position position="150"/>
    </location>
    <ligand>
        <name>Zn(2+)</name>
        <dbReference type="ChEBI" id="CHEBI:29105"/>
    </ligand>
</feature>
<keyword evidence="1 4" id="KW-0479">Metal-binding</keyword>
<keyword evidence="6" id="KW-1185">Reference proteome</keyword>
<dbReference type="AlphaFoldDB" id="A0A1Y1I396"/>
<dbReference type="PROSITE" id="PS51359">
    <property type="entry name" value="COX5B_2"/>
    <property type="match status" value="1"/>
</dbReference>
<dbReference type="InterPro" id="IPR002124">
    <property type="entry name" value="Cyt_c_oxidase_su5b"/>
</dbReference>
<name>A0A1Y1I396_KLENI</name>
<dbReference type="GO" id="GO:0005740">
    <property type="term" value="C:mitochondrial envelope"/>
    <property type="evidence" value="ECO:0007669"/>
    <property type="project" value="InterPro"/>
</dbReference>
<gene>
    <name evidence="5" type="ORF">KFL_001400110</name>
</gene>
<evidence type="ECO:0000256" key="3">
    <source>
        <dbReference type="ARBA" id="ARBA00061018"/>
    </source>
</evidence>
<dbReference type="InterPro" id="IPR036972">
    <property type="entry name" value="Cyt_c_oxidase_su5b_sf"/>
</dbReference>
<evidence type="ECO:0000256" key="1">
    <source>
        <dbReference type="ARBA" id="ARBA00022723"/>
    </source>
</evidence>
<protein>
    <submittedName>
        <fullName evidence="5">Cytochrome c oxidase subunit 5b</fullName>
    </submittedName>
</protein>
<dbReference type="GO" id="GO:0045277">
    <property type="term" value="C:respiratory chain complex IV"/>
    <property type="evidence" value="ECO:0007669"/>
    <property type="project" value="InterPro"/>
</dbReference>
<dbReference type="GO" id="GO:0046872">
    <property type="term" value="F:metal ion binding"/>
    <property type="evidence" value="ECO:0007669"/>
    <property type="project" value="UniProtKB-KW"/>
</dbReference>
<dbReference type="STRING" id="105231.A0A1Y1I396"/>
<proteinExistence type="inferred from homology"/>
<accession>A0A1Y1I396</accession>
<dbReference type="GO" id="GO:0005739">
    <property type="term" value="C:mitochondrion"/>
    <property type="evidence" value="ECO:0000318"/>
    <property type="project" value="GO_Central"/>
</dbReference>